<keyword evidence="1" id="KW-0175">Coiled coil</keyword>
<keyword evidence="2" id="KW-0812">Transmembrane</keyword>
<dbReference type="GeneID" id="79791530"/>
<feature type="transmembrane region" description="Helical" evidence="2">
    <location>
        <begin position="20"/>
        <end position="40"/>
    </location>
</feature>
<gene>
    <name evidence="3" type="ORF">QRO08_06420</name>
</gene>
<feature type="coiled-coil region" evidence="1">
    <location>
        <begin position="62"/>
        <end position="96"/>
    </location>
</feature>
<evidence type="ECO:0000256" key="1">
    <source>
        <dbReference type="SAM" id="Coils"/>
    </source>
</evidence>
<protein>
    <submittedName>
        <fullName evidence="3">Uncharacterized protein</fullName>
    </submittedName>
</protein>
<keyword evidence="2" id="KW-1133">Transmembrane helix</keyword>
<organism evidence="3 4">
    <name type="scientific">Paracidovorax citrulli</name>
    <name type="common">Acidovorax citrulli</name>
    <dbReference type="NCBI Taxonomy" id="80869"/>
    <lineage>
        <taxon>Bacteria</taxon>
        <taxon>Pseudomonadati</taxon>
        <taxon>Pseudomonadota</taxon>
        <taxon>Betaproteobacteria</taxon>
        <taxon>Burkholderiales</taxon>
        <taxon>Comamonadaceae</taxon>
        <taxon>Paracidovorax</taxon>
    </lineage>
</organism>
<accession>A0ABY9ATL2</accession>
<proteinExistence type="predicted"/>
<evidence type="ECO:0000256" key="2">
    <source>
        <dbReference type="SAM" id="Phobius"/>
    </source>
</evidence>
<name>A0ABY9ATL2_PARCI</name>
<dbReference type="Proteomes" id="UP001242732">
    <property type="component" value="Chromosome"/>
</dbReference>
<evidence type="ECO:0000313" key="4">
    <source>
        <dbReference type="Proteomes" id="UP001242732"/>
    </source>
</evidence>
<reference evidence="3 4" key="1">
    <citation type="submission" date="2023-06" db="EMBL/GenBank/DDBJ databases">
        <authorList>
            <person name="Ham H."/>
            <person name="Park D.S."/>
        </authorList>
    </citation>
    <scope>NUCLEOTIDE SEQUENCE [LARGE SCALE GENOMIC DNA]</scope>
    <source>
        <strain evidence="3 4">KACC 17005</strain>
    </source>
</reference>
<keyword evidence="4" id="KW-1185">Reference proteome</keyword>
<dbReference type="RefSeq" id="WP_011796635.1">
    <property type="nucleotide sequence ID" value="NZ_CP023687.1"/>
</dbReference>
<evidence type="ECO:0000313" key="3">
    <source>
        <dbReference type="EMBL" id="WIY50202.1"/>
    </source>
</evidence>
<sequence length="103" mass="11346">MKTKTTDAEKHLKFDATISVGTICQLLAFIGSVALAYGSFSEERARQDSRIAQAEVVAARERESAREDIREVKARMETLERSHQNARESLAALQSCTGASSTR</sequence>
<dbReference type="EMBL" id="CP127363">
    <property type="protein sequence ID" value="WIY50202.1"/>
    <property type="molecule type" value="Genomic_DNA"/>
</dbReference>
<keyword evidence="2" id="KW-0472">Membrane</keyword>